<evidence type="ECO:0000313" key="1">
    <source>
        <dbReference type="EnsemblMetazoa" id="PPA02289.1"/>
    </source>
</evidence>
<keyword evidence="2" id="KW-1185">Reference proteome</keyword>
<dbReference type="AlphaFoldDB" id="A0A2A6BP22"/>
<sequence>MARNEVTFQKLRGRSAPTMRSSLSFLLCVILFIQGVSIALAYGSRHTTPSPYRGGQYPTQSYTRHPTARPVYVSIPTARPVGGYQPYGTVRPASYPTVRPISYSSYPTARPSYYDPYSSVRTTGRPYRQY</sequence>
<name>A0A2A6BP22_PRIPA</name>
<accession>A0A8R1U303</accession>
<organism evidence="1 2">
    <name type="scientific">Pristionchus pacificus</name>
    <name type="common">Parasitic nematode worm</name>
    <dbReference type="NCBI Taxonomy" id="54126"/>
    <lineage>
        <taxon>Eukaryota</taxon>
        <taxon>Metazoa</taxon>
        <taxon>Ecdysozoa</taxon>
        <taxon>Nematoda</taxon>
        <taxon>Chromadorea</taxon>
        <taxon>Rhabditida</taxon>
        <taxon>Rhabditina</taxon>
        <taxon>Diplogasteromorpha</taxon>
        <taxon>Diplogasteroidea</taxon>
        <taxon>Neodiplogasteridae</taxon>
        <taxon>Pristionchus</taxon>
    </lineage>
</organism>
<proteinExistence type="predicted"/>
<dbReference type="EnsemblMetazoa" id="PPA02289.1">
    <property type="protein sequence ID" value="PPA02289.1"/>
    <property type="gene ID" value="WBGene00091843"/>
</dbReference>
<accession>A0A2A6BP22</accession>
<evidence type="ECO:0000313" key="2">
    <source>
        <dbReference type="Proteomes" id="UP000005239"/>
    </source>
</evidence>
<reference evidence="1" key="2">
    <citation type="submission" date="2022-06" db="UniProtKB">
        <authorList>
            <consortium name="EnsemblMetazoa"/>
        </authorList>
    </citation>
    <scope>IDENTIFICATION</scope>
    <source>
        <strain evidence="1">PS312</strain>
    </source>
</reference>
<reference evidence="2" key="1">
    <citation type="journal article" date="2008" name="Nat. Genet.">
        <title>The Pristionchus pacificus genome provides a unique perspective on nematode lifestyle and parasitism.</title>
        <authorList>
            <person name="Dieterich C."/>
            <person name="Clifton S.W."/>
            <person name="Schuster L.N."/>
            <person name="Chinwalla A."/>
            <person name="Delehaunty K."/>
            <person name="Dinkelacker I."/>
            <person name="Fulton L."/>
            <person name="Fulton R."/>
            <person name="Godfrey J."/>
            <person name="Minx P."/>
            <person name="Mitreva M."/>
            <person name="Roeseler W."/>
            <person name="Tian H."/>
            <person name="Witte H."/>
            <person name="Yang S.P."/>
            <person name="Wilson R.K."/>
            <person name="Sommer R.J."/>
        </authorList>
    </citation>
    <scope>NUCLEOTIDE SEQUENCE [LARGE SCALE GENOMIC DNA]</scope>
    <source>
        <strain evidence="2">PS312</strain>
    </source>
</reference>
<gene>
    <name evidence="1" type="primary">WBGene00091843</name>
</gene>
<dbReference type="Proteomes" id="UP000005239">
    <property type="component" value="Unassembled WGS sequence"/>
</dbReference>
<protein>
    <submittedName>
        <fullName evidence="1">Uncharacterized protein</fullName>
    </submittedName>
</protein>